<evidence type="ECO:0000256" key="3">
    <source>
        <dbReference type="ARBA" id="ARBA00022833"/>
    </source>
</evidence>
<reference evidence="6 7" key="1">
    <citation type="submission" date="2022-05" db="EMBL/GenBank/DDBJ databases">
        <authorList>
            <consortium name="Genoscope - CEA"/>
            <person name="William W."/>
        </authorList>
    </citation>
    <scope>NUCLEOTIDE SEQUENCE [LARGE SCALE GENOMIC DNA]</scope>
</reference>
<protein>
    <recommendedName>
        <fullName evidence="5">MYND-type domain-containing protein</fullName>
    </recommendedName>
</protein>
<dbReference type="EMBL" id="CALNXK010000274">
    <property type="protein sequence ID" value="CAH3180339.1"/>
    <property type="molecule type" value="Genomic_DNA"/>
</dbReference>
<evidence type="ECO:0000256" key="4">
    <source>
        <dbReference type="PROSITE-ProRule" id="PRU00134"/>
    </source>
</evidence>
<sequence length="273" mass="31128">MYHPKEVIERFYSGCTFCRRSRSEVSRLMKCPTCHIASYCGRECREKHLATHKTLCSALKSRYSVTVKTFSLLNPGQAQIRTFGTHLKGTGKGPKPKCDGTEKFIVKIQTKNLNSHPLQTMGVYDKSLTLDCSIQSPEIFNVIMECGVLGKLHKFTSKNVFCWATFAKREEKLTVFLDHLAPYQECPKSRSKERGYVLAKTVAPVQKSGCRHEWLQGSRPNVKSDDWSYATKTTVVIWFGVFQLPFRISSYRLSLTSRINRVLLLLTIAAHLH</sequence>
<dbReference type="InterPro" id="IPR002893">
    <property type="entry name" value="Znf_MYND"/>
</dbReference>
<evidence type="ECO:0000313" key="6">
    <source>
        <dbReference type="EMBL" id="CAH3180339.1"/>
    </source>
</evidence>
<dbReference type="PROSITE" id="PS01360">
    <property type="entry name" value="ZF_MYND_1"/>
    <property type="match status" value="1"/>
</dbReference>
<dbReference type="Gene3D" id="6.10.140.2220">
    <property type="match status" value="1"/>
</dbReference>
<dbReference type="Pfam" id="PF01753">
    <property type="entry name" value="zf-MYND"/>
    <property type="match status" value="1"/>
</dbReference>
<dbReference type="Proteomes" id="UP001159405">
    <property type="component" value="Unassembled WGS sequence"/>
</dbReference>
<keyword evidence="3" id="KW-0862">Zinc</keyword>
<accession>A0ABN8RN43</accession>
<comment type="caution">
    <text evidence="6">The sequence shown here is derived from an EMBL/GenBank/DDBJ whole genome shotgun (WGS) entry which is preliminary data.</text>
</comment>
<feature type="domain" description="MYND-type" evidence="5">
    <location>
        <begin position="15"/>
        <end position="56"/>
    </location>
</feature>
<organism evidence="6 7">
    <name type="scientific">Porites lobata</name>
    <dbReference type="NCBI Taxonomy" id="104759"/>
    <lineage>
        <taxon>Eukaryota</taxon>
        <taxon>Metazoa</taxon>
        <taxon>Cnidaria</taxon>
        <taxon>Anthozoa</taxon>
        <taxon>Hexacorallia</taxon>
        <taxon>Scleractinia</taxon>
        <taxon>Fungiina</taxon>
        <taxon>Poritidae</taxon>
        <taxon>Porites</taxon>
    </lineage>
</organism>
<evidence type="ECO:0000259" key="5">
    <source>
        <dbReference type="PROSITE" id="PS50865"/>
    </source>
</evidence>
<evidence type="ECO:0000313" key="7">
    <source>
        <dbReference type="Proteomes" id="UP001159405"/>
    </source>
</evidence>
<dbReference type="SUPFAM" id="SSF144232">
    <property type="entry name" value="HIT/MYND zinc finger-like"/>
    <property type="match status" value="1"/>
</dbReference>
<evidence type="ECO:0000256" key="1">
    <source>
        <dbReference type="ARBA" id="ARBA00022723"/>
    </source>
</evidence>
<evidence type="ECO:0000256" key="2">
    <source>
        <dbReference type="ARBA" id="ARBA00022771"/>
    </source>
</evidence>
<name>A0ABN8RN43_9CNID</name>
<dbReference type="PROSITE" id="PS50865">
    <property type="entry name" value="ZF_MYND_2"/>
    <property type="match status" value="1"/>
</dbReference>
<keyword evidence="7" id="KW-1185">Reference proteome</keyword>
<keyword evidence="2 4" id="KW-0863">Zinc-finger</keyword>
<proteinExistence type="predicted"/>
<keyword evidence="1" id="KW-0479">Metal-binding</keyword>
<gene>
    <name evidence="6" type="ORF">PLOB_00023270</name>
</gene>